<organism evidence="2 3">
    <name type="scientific">Streptomyces globisporus</name>
    <dbReference type="NCBI Taxonomy" id="1908"/>
    <lineage>
        <taxon>Bacteria</taxon>
        <taxon>Bacillati</taxon>
        <taxon>Actinomycetota</taxon>
        <taxon>Actinomycetes</taxon>
        <taxon>Kitasatosporales</taxon>
        <taxon>Streptomycetaceae</taxon>
        <taxon>Streptomyces</taxon>
    </lineage>
</organism>
<feature type="compositionally biased region" description="Basic and acidic residues" evidence="1">
    <location>
        <begin position="12"/>
        <end position="21"/>
    </location>
</feature>
<comment type="caution">
    <text evidence="2">The sequence shown here is derived from an EMBL/GenBank/DDBJ whole genome shotgun (WGS) entry which is preliminary data.</text>
</comment>
<protein>
    <submittedName>
        <fullName evidence="2">Uncharacterized protein</fullName>
    </submittedName>
</protein>
<evidence type="ECO:0000256" key="1">
    <source>
        <dbReference type="SAM" id="MobiDB-lite"/>
    </source>
</evidence>
<sequence>MEAQQLPNAHGPDNRLGRGGDGESGYLGSGSDPERMMR</sequence>
<feature type="region of interest" description="Disordered" evidence="1">
    <location>
        <begin position="1"/>
        <end position="38"/>
    </location>
</feature>
<evidence type="ECO:0000313" key="2">
    <source>
        <dbReference type="EMBL" id="CAH9418523.1"/>
    </source>
</evidence>
<reference evidence="2" key="1">
    <citation type="submission" date="2022-03" db="EMBL/GenBank/DDBJ databases">
        <authorList>
            <person name="Leyn A S."/>
        </authorList>
    </citation>
    <scope>NUCLEOTIDE SEQUENCE</scope>
    <source>
        <strain evidence="2">Streptomyces globisporus 4-3</strain>
    </source>
</reference>
<gene>
    <name evidence="2" type="ORF">SGL43_05572</name>
</gene>
<dbReference type="Proteomes" id="UP001154015">
    <property type="component" value="Unassembled WGS sequence"/>
</dbReference>
<dbReference type="EMBL" id="CAKXYP010000018">
    <property type="protein sequence ID" value="CAH9418523.1"/>
    <property type="molecule type" value="Genomic_DNA"/>
</dbReference>
<evidence type="ECO:0000313" key="3">
    <source>
        <dbReference type="Proteomes" id="UP001154015"/>
    </source>
</evidence>
<accession>A0ABM9H4I8</accession>
<proteinExistence type="predicted"/>
<keyword evidence="3" id="KW-1185">Reference proteome</keyword>
<name>A0ABM9H4I8_STRGL</name>